<comment type="caution">
    <text evidence="2">The sequence shown here is derived from an EMBL/GenBank/DDBJ whole genome shotgun (WGS) entry which is preliminary data.</text>
</comment>
<evidence type="ECO:0000313" key="2">
    <source>
        <dbReference type="EMBL" id="KII68755.1"/>
    </source>
</evidence>
<protein>
    <submittedName>
        <fullName evidence="2">Uncharacterized protein</fullName>
    </submittedName>
</protein>
<dbReference type="Proteomes" id="UP000031668">
    <property type="component" value="Unassembled WGS sequence"/>
</dbReference>
<sequence length="106" mass="11432">MPGLAEGRGIRPGHPSLGADPSHDGATIAAFKPASSMATMSHYVGLHRSNIIDKFCKGECRDKRSGGKKPIKISPGIKKYIGDLHNEKYPHFLSEISLTAMVDTET</sequence>
<gene>
    <name evidence="2" type="ORF">RF11_13220</name>
</gene>
<dbReference type="AlphaFoldDB" id="A0A0C2MX63"/>
<evidence type="ECO:0000256" key="1">
    <source>
        <dbReference type="SAM" id="MobiDB-lite"/>
    </source>
</evidence>
<keyword evidence="3" id="KW-1185">Reference proteome</keyword>
<organism evidence="2 3">
    <name type="scientific">Thelohanellus kitauei</name>
    <name type="common">Myxosporean</name>
    <dbReference type="NCBI Taxonomy" id="669202"/>
    <lineage>
        <taxon>Eukaryota</taxon>
        <taxon>Metazoa</taxon>
        <taxon>Cnidaria</taxon>
        <taxon>Myxozoa</taxon>
        <taxon>Myxosporea</taxon>
        <taxon>Bivalvulida</taxon>
        <taxon>Platysporina</taxon>
        <taxon>Myxobolidae</taxon>
        <taxon>Thelohanellus</taxon>
    </lineage>
</organism>
<accession>A0A0C2MX63</accession>
<name>A0A0C2MX63_THEKT</name>
<feature type="region of interest" description="Disordered" evidence="1">
    <location>
        <begin position="1"/>
        <end position="25"/>
    </location>
</feature>
<dbReference type="EMBL" id="JWZT01002715">
    <property type="protein sequence ID" value="KII68755.1"/>
    <property type="molecule type" value="Genomic_DNA"/>
</dbReference>
<evidence type="ECO:0000313" key="3">
    <source>
        <dbReference type="Proteomes" id="UP000031668"/>
    </source>
</evidence>
<proteinExistence type="predicted"/>
<reference evidence="2 3" key="1">
    <citation type="journal article" date="2014" name="Genome Biol. Evol.">
        <title>The genome of the myxosporean Thelohanellus kitauei shows adaptations to nutrient acquisition within its fish host.</title>
        <authorList>
            <person name="Yang Y."/>
            <person name="Xiong J."/>
            <person name="Zhou Z."/>
            <person name="Huo F."/>
            <person name="Miao W."/>
            <person name="Ran C."/>
            <person name="Liu Y."/>
            <person name="Zhang J."/>
            <person name="Feng J."/>
            <person name="Wang M."/>
            <person name="Wang M."/>
            <person name="Wang L."/>
            <person name="Yao B."/>
        </authorList>
    </citation>
    <scope>NUCLEOTIDE SEQUENCE [LARGE SCALE GENOMIC DNA]</scope>
    <source>
        <strain evidence="2">Wuqing</strain>
    </source>
</reference>